<evidence type="ECO:0000256" key="5">
    <source>
        <dbReference type="SAM" id="MobiDB-lite"/>
    </source>
</evidence>
<gene>
    <name evidence="8" type="ORF">HPP92_013727</name>
    <name evidence="7" type="ORF">HPP92_026449</name>
</gene>
<name>A0A835QW41_VANPL</name>
<keyword evidence="3 4" id="KW-0862">Zinc</keyword>
<dbReference type="OrthoDB" id="1935339at2759"/>
<evidence type="ECO:0000313" key="7">
    <source>
        <dbReference type="EMBL" id="KAG0451328.1"/>
    </source>
</evidence>
<organism evidence="8 10">
    <name type="scientific">Vanilla planifolia</name>
    <name type="common">Vanilla</name>
    <dbReference type="NCBI Taxonomy" id="51239"/>
    <lineage>
        <taxon>Eukaryota</taxon>
        <taxon>Viridiplantae</taxon>
        <taxon>Streptophyta</taxon>
        <taxon>Embryophyta</taxon>
        <taxon>Tracheophyta</taxon>
        <taxon>Spermatophyta</taxon>
        <taxon>Magnoliopsida</taxon>
        <taxon>Liliopsida</taxon>
        <taxon>Asparagales</taxon>
        <taxon>Orchidaceae</taxon>
        <taxon>Vanilloideae</taxon>
        <taxon>Vanilleae</taxon>
        <taxon>Vanilla</taxon>
    </lineage>
</organism>
<dbReference type="InterPro" id="IPR052650">
    <property type="entry name" value="Zinc_finger_CCCH"/>
</dbReference>
<dbReference type="Proteomes" id="UP000639772">
    <property type="component" value="Chromosome 6"/>
</dbReference>
<protein>
    <recommendedName>
        <fullName evidence="6">C3H1-type domain-containing protein</fullName>
    </recommendedName>
</protein>
<accession>A0A835QW41</accession>
<feature type="region of interest" description="Disordered" evidence="5">
    <location>
        <begin position="28"/>
        <end position="111"/>
    </location>
</feature>
<dbReference type="InterPro" id="IPR000571">
    <property type="entry name" value="Znf_CCCH"/>
</dbReference>
<feature type="zinc finger region" description="C3H1-type" evidence="4">
    <location>
        <begin position="344"/>
        <end position="371"/>
    </location>
</feature>
<keyword evidence="9" id="KW-1185">Reference proteome</keyword>
<feature type="compositionally biased region" description="Acidic residues" evidence="5">
    <location>
        <begin position="32"/>
        <end position="82"/>
    </location>
</feature>
<comment type="caution">
    <text evidence="8">The sequence shown here is derived from an EMBL/GenBank/DDBJ whole genome shotgun (WGS) entry which is preliminary data.</text>
</comment>
<feature type="compositionally biased region" description="Polar residues" evidence="5">
    <location>
        <begin position="1"/>
        <end position="11"/>
    </location>
</feature>
<dbReference type="GO" id="GO:0008270">
    <property type="term" value="F:zinc ion binding"/>
    <property type="evidence" value="ECO:0007669"/>
    <property type="project" value="UniProtKB-KW"/>
</dbReference>
<dbReference type="EMBL" id="JADCNM010000006">
    <property type="protein sequence ID" value="KAG0479008.1"/>
    <property type="molecule type" value="Genomic_DNA"/>
</dbReference>
<dbReference type="AlphaFoldDB" id="A0A835QW41"/>
<reference evidence="9 10" key="1">
    <citation type="journal article" date="2020" name="Nat. Food">
        <title>A phased Vanilla planifolia genome enables genetic improvement of flavour and production.</title>
        <authorList>
            <person name="Hasing T."/>
            <person name="Tang H."/>
            <person name="Brym M."/>
            <person name="Khazi F."/>
            <person name="Huang T."/>
            <person name="Chambers A.H."/>
        </authorList>
    </citation>
    <scope>NUCLEOTIDE SEQUENCE [LARGE SCALE GENOMIC DNA]</scope>
    <source>
        <tissue evidence="8">Leaf</tissue>
    </source>
</reference>
<keyword evidence="1 4" id="KW-0479">Metal-binding</keyword>
<evidence type="ECO:0000256" key="3">
    <source>
        <dbReference type="ARBA" id="ARBA00022833"/>
    </source>
</evidence>
<dbReference type="Proteomes" id="UP000636800">
    <property type="component" value="Unassembled WGS sequence"/>
</dbReference>
<dbReference type="SUPFAM" id="SSF90229">
    <property type="entry name" value="CCCH zinc finger"/>
    <property type="match status" value="1"/>
</dbReference>
<evidence type="ECO:0000313" key="8">
    <source>
        <dbReference type="EMBL" id="KAG0479008.1"/>
    </source>
</evidence>
<evidence type="ECO:0000313" key="9">
    <source>
        <dbReference type="Proteomes" id="UP000636800"/>
    </source>
</evidence>
<keyword evidence="2 4" id="KW-0863">Zinc-finger</keyword>
<dbReference type="PANTHER" id="PTHR36886">
    <property type="entry name" value="PROTEIN FRIGIDA-ESSENTIAL 1"/>
    <property type="match status" value="1"/>
</dbReference>
<evidence type="ECO:0000256" key="4">
    <source>
        <dbReference type="PROSITE-ProRule" id="PRU00723"/>
    </source>
</evidence>
<feature type="domain" description="C3H1-type" evidence="6">
    <location>
        <begin position="344"/>
        <end position="371"/>
    </location>
</feature>
<dbReference type="PROSITE" id="PS50103">
    <property type="entry name" value="ZF_C3H1"/>
    <property type="match status" value="1"/>
</dbReference>
<proteinExistence type="predicted"/>
<sequence length="650" mass="71229">MPDNSGYSDLSVSAGDVDSLGEVRLGVHGADIDEDVEEFEEEDEEVLEDNGEYDVEEEVEDVEDEEEKEEEDCKDEQTDDVLAELGSGQEEDAEAAEEEEEEHCDDLGVEDVKDKAAGMVVEDMLDGAEGREVEAQSDSKGPVKTGDGDAELAAAVLEDVDDLSVTLKSGENDEDQNPVSSTDWVGNAEMHQHGRSKMLSTCTNGFNVASVGKTNCTVNATQAPSKENGILRALEGETFKGALHENEISNKAPKHVKDNDIKADGSHCSGSDNSRYAQLQENVLTVEDTIKNKSKIVKHDTTEKGESDLRGLSNLLMLENIKAARVLTPQKRQRSSSPITEMVKKPAITCVYYARGWCIKGSSCKFLHQDGINKTALDDGINKTVQQAMEDKAGNNGKCDSLDIPGTKEIVEGSKASPLMLNPSNAEGPLECNSPLQRALVRAYGPGISSQFHEEYSRLGTGSSSETSTLVQNSNSLYAYGNTGDFAGKSMHGKLPNQDSYISHNFSVVSSGLHAKVCEFMTMIVLIGKSIMQNTVMVAYFHCTWRKANACKEVGFFITCEQLMNWSNLVEGFSVRFFPDLTLKKYDKFYRKPVTIFHTRSGHKLLHVYGYRKSKGFKGAKWSNSGGECLNVIVESIKDDLILNFNSSIE</sequence>
<feature type="compositionally biased region" description="Acidic residues" evidence="5">
    <location>
        <begin position="89"/>
        <end position="109"/>
    </location>
</feature>
<evidence type="ECO:0000256" key="2">
    <source>
        <dbReference type="ARBA" id="ARBA00022771"/>
    </source>
</evidence>
<dbReference type="EMBL" id="JADCNL010000062">
    <property type="protein sequence ID" value="KAG0451328.1"/>
    <property type="molecule type" value="Genomic_DNA"/>
</dbReference>
<dbReference type="InterPro" id="IPR036855">
    <property type="entry name" value="Znf_CCCH_sf"/>
</dbReference>
<evidence type="ECO:0000256" key="1">
    <source>
        <dbReference type="ARBA" id="ARBA00022723"/>
    </source>
</evidence>
<dbReference type="PANTHER" id="PTHR36886:SF3">
    <property type="entry name" value="PROTEIN FRIGIDA-ESSENTIAL 1"/>
    <property type="match status" value="1"/>
</dbReference>
<feature type="region of interest" description="Disordered" evidence="5">
    <location>
        <begin position="127"/>
        <end position="147"/>
    </location>
</feature>
<evidence type="ECO:0000313" key="10">
    <source>
        <dbReference type="Proteomes" id="UP000639772"/>
    </source>
</evidence>
<evidence type="ECO:0000259" key="6">
    <source>
        <dbReference type="PROSITE" id="PS50103"/>
    </source>
</evidence>
<feature type="region of interest" description="Disordered" evidence="5">
    <location>
        <begin position="1"/>
        <end position="20"/>
    </location>
</feature>